<evidence type="ECO:0000256" key="1">
    <source>
        <dbReference type="ARBA" id="ARBA00001946"/>
    </source>
</evidence>
<evidence type="ECO:0000256" key="8">
    <source>
        <dbReference type="ARBA" id="ARBA00047683"/>
    </source>
</evidence>
<comment type="catalytic activity">
    <reaction evidence="8">
        <text>chorismate + L-glutamine = anthranilate + pyruvate + L-glutamate + H(+)</text>
        <dbReference type="Rhea" id="RHEA:21732"/>
        <dbReference type="ChEBI" id="CHEBI:15361"/>
        <dbReference type="ChEBI" id="CHEBI:15378"/>
        <dbReference type="ChEBI" id="CHEBI:16567"/>
        <dbReference type="ChEBI" id="CHEBI:29748"/>
        <dbReference type="ChEBI" id="CHEBI:29985"/>
        <dbReference type="ChEBI" id="CHEBI:58359"/>
        <dbReference type="EC" id="4.1.3.27"/>
    </reaction>
</comment>
<dbReference type="InterPro" id="IPR019999">
    <property type="entry name" value="Anth_synth_I-like"/>
</dbReference>
<protein>
    <recommendedName>
        <fullName evidence="3">Anthranilate synthase component 1</fullName>
    </recommendedName>
</protein>
<dbReference type="EMBL" id="CP113524">
    <property type="protein sequence ID" value="WAJ24672.1"/>
    <property type="molecule type" value="Genomic_DNA"/>
</dbReference>
<feature type="domain" description="Anthranilate synthase component I N-terminal" evidence="10">
    <location>
        <begin position="29"/>
        <end position="172"/>
    </location>
</feature>
<keyword evidence="5" id="KW-0460">Magnesium</keyword>
<dbReference type="InterPro" id="IPR015890">
    <property type="entry name" value="Chorismate_C"/>
</dbReference>
<evidence type="ECO:0000313" key="11">
    <source>
        <dbReference type="EMBL" id="WAJ24672.1"/>
    </source>
</evidence>
<dbReference type="PANTHER" id="PTHR11236:SF48">
    <property type="entry name" value="ISOCHORISMATE SYNTHASE MENF"/>
    <property type="match status" value="1"/>
</dbReference>
<dbReference type="Proteomes" id="UP001163115">
    <property type="component" value="Chromosome"/>
</dbReference>
<evidence type="ECO:0000256" key="5">
    <source>
        <dbReference type="ARBA" id="ARBA00022842"/>
    </source>
</evidence>
<evidence type="ECO:0000256" key="7">
    <source>
        <dbReference type="ARBA" id="ARBA00025634"/>
    </source>
</evidence>
<gene>
    <name evidence="11" type="ORF">OW255_03920</name>
</gene>
<dbReference type="Gene3D" id="3.60.120.10">
    <property type="entry name" value="Anthranilate synthase"/>
    <property type="match status" value="1"/>
</dbReference>
<dbReference type="SUPFAM" id="SSF56322">
    <property type="entry name" value="ADC synthase"/>
    <property type="match status" value="1"/>
</dbReference>
<keyword evidence="12" id="KW-1185">Reference proteome</keyword>
<evidence type="ECO:0000256" key="2">
    <source>
        <dbReference type="ARBA" id="ARBA00011575"/>
    </source>
</evidence>
<dbReference type="InterPro" id="IPR006805">
    <property type="entry name" value="Anth_synth_I_N"/>
</dbReference>
<keyword evidence="4" id="KW-0479">Metal-binding</keyword>
<evidence type="ECO:0000256" key="4">
    <source>
        <dbReference type="ARBA" id="ARBA00022723"/>
    </source>
</evidence>
<comment type="subunit">
    <text evidence="2">Heterotetramer consisting of two non-identical subunits: a beta subunit (TrpG) and a large alpha subunit (TrpE).</text>
</comment>
<organism evidence="11 12">
    <name type="scientific">Lacrimispora xylanolytica</name>
    <dbReference type="NCBI Taxonomy" id="29375"/>
    <lineage>
        <taxon>Bacteria</taxon>
        <taxon>Bacillati</taxon>
        <taxon>Bacillota</taxon>
        <taxon>Clostridia</taxon>
        <taxon>Lachnospirales</taxon>
        <taxon>Lachnospiraceae</taxon>
        <taxon>Lacrimispora</taxon>
    </lineage>
</organism>
<dbReference type="Pfam" id="PF00425">
    <property type="entry name" value="Chorismate_bind"/>
    <property type="match status" value="1"/>
</dbReference>
<name>A0ABY7AGM4_9FIRM</name>
<dbReference type="InterPro" id="IPR005801">
    <property type="entry name" value="ADC_synthase"/>
</dbReference>
<evidence type="ECO:0000313" key="12">
    <source>
        <dbReference type="Proteomes" id="UP001163115"/>
    </source>
</evidence>
<accession>A0ABY7AGM4</accession>
<comment type="function">
    <text evidence="7">Part of a heterotetrameric complex that catalyzes the two-step biosynthesis of anthranilate, an intermediate in the biosynthesis of L-tryptophan. In the first step, the glutamine-binding beta subunit (TrpG) of anthranilate synthase (AS) provides the glutamine amidotransferase activity which generates ammonia as a substrate that, along with chorismate, is used in the second step, catalyzed by the large alpha subunit of AS (TrpE) to produce anthranilate. In the absence of TrpG, TrpE can synthesize anthranilate directly from chorismate and high concentrations of ammonia.</text>
</comment>
<proteinExistence type="predicted"/>
<sequence length="494" mass="54914">MNLTPDCREIGALAASYPVIPVCREIFADIVTPITLLRKIAALSSRYYLLESIEGGETWGRYSFLGYDPVMSVSCKDGKVSIHPYRLEEGGPQDKTIVTDQPYEVLRNILKDYRSPKIPGLPPFTGGFVGYFAYSMIGYAEPVLSIQKGDCNDFDLMLFDTVIAYDHLTQKISIVVNMKTDQVMENYGKACTKLESIARMIGDMAPLQKSAVLNTPSFHCNVTKEDYCQMVEKAKEYIVNGDIFQAVLSRKFESPYPDSLLNAYRILRTTNPSPYMVYLSTGDMEIMSTSPETLVRLKNHRLTTFPVAGSRPRGKDEAEDIRLEKELLADEKELAEHNMLVDLGRNDLGKISEFSSVEVTGYQMIHRYSRIMHICSQVESDIRKDCDAFSAIESVLPAGTLSGAPKIRACQIIDELEAEPRGIYGGALGYVDFTGNMDTCIAIRMAVRKNGIVSVQAGGGIVVDSIPEREYEESENKAKAVITALLRAGEVNDL</sequence>
<feature type="domain" description="Chorismate-utilising enzyme C-terminal" evidence="9">
    <location>
        <begin position="224"/>
        <end position="477"/>
    </location>
</feature>
<comment type="cofactor">
    <cofactor evidence="1">
        <name>Mg(2+)</name>
        <dbReference type="ChEBI" id="CHEBI:18420"/>
    </cofactor>
</comment>
<dbReference type="Pfam" id="PF04715">
    <property type="entry name" value="Anth_synt_I_N"/>
    <property type="match status" value="1"/>
</dbReference>
<dbReference type="PRINTS" id="PR00095">
    <property type="entry name" value="ANTSNTHASEI"/>
</dbReference>
<dbReference type="PANTHER" id="PTHR11236">
    <property type="entry name" value="AMINOBENZOATE/ANTHRANILATE SYNTHASE"/>
    <property type="match status" value="1"/>
</dbReference>
<evidence type="ECO:0000259" key="9">
    <source>
        <dbReference type="Pfam" id="PF00425"/>
    </source>
</evidence>
<evidence type="ECO:0000256" key="3">
    <source>
        <dbReference type="ARBA" id="ARBA00020653"/>
    </source>
</evidence>
<reference evidence="11" key="1">
    <citation type="submission" date="2022-11" db="EMBL/GenBank/DDBJ databases">
        <title>Lacrimispora xylanolytica sy1, complete genome.</title>
        <authorList>
            <person name="Choi S."/>
        </authorList>
    </citation>
    <scope>NUCLEOTIDE SEQUENCE</scope>
    <source>
        <strain evidence="11">Sy1</strain>
    </source>
</reference>
<evidence type="ECO:0000259" key="10">
    <source>
        <dbReference type="Pfam" id="PF04715"/>
    </source>
</evidence>
<evidence type="ECO:0000256" key="6">
    <source>
        <dbReference type="ARBA" id="ARBA00023239"/>
    </source>
</evidence>
<dbReference type="RefSeq" id="WP_268115696.1">
    <property type="nucleotide sequence ID" value="NZ_CP113524.1"/>
</dbReference>
<keyword evidence="6" id="KW-0456">Lyase</keyword>